<proteinExistence type="predicted"/>
<keyword evidence="2" id="KW-1185">Reference proteome</keyword>
<dbReference type="EMBL" id="MU157901">
    <property type="protein sequence ID" value="KAF9524300.1"/>
    <property type="molecule type" value="Genomic_DNA"/>
</dbReference>
<evidence type="ECO:0000313" key="1">
    <source>
        <dbReference type="EMBL" id="KAF9524300.1"/>
    </source>
</evidence>
<reference evidence="1" key="1">
    <citation type="submission" date="2020-11" db="EMBL/GenBank/DDBJ databases">
        <authorList>
            <consortium name="DOE Joint Genome Institute"/>
            <person name="Ahrendt S."/>
            <person name="Riley R."/>
            <person name="Andreopoulos W."/>
            <person name="Labutti K."/>
            <person name="Pangilinan J."/>
            <person name="Ruiz-Duenas F.J."/>
            <person name="Barrasa J.M."/>
            <person name="Sanchez-Garcia M."/>
            <person name="Camarero S."/>
            <person name="Miyauchi S."/>
            <person name="Serrano A."/>
            <person name="Linde D."/>
            <person name="Babiker R."/>
            <person name="Drula E."/>
            <person name="Ayuso-Fernandez I."/>
            <person name="Pacheco R."/>
            <person name="Padilla G."/>
            <person name="Ferreira P."/>
            <person name="Barriuso J."/>
            <person name="Kellner H."/>
            <person name="Castanera R."/>
            <person name="Alfaro M."/>
            <person name="Ramirez L."/>
            <person name="Pisabarro A.G."/>
            <person name="Kuo A."/>
            <person name="Tritt A."/>
            <person name="Lipzen A."/>
            <person name="He G."/>
            <person name="Yan M."/>
            <person name="Ng V."/>
            <person name="Cullen D."/>
            <person name="Martin F."/>
            <person name="Rosso M.-N."/>
            <person name="Henrissat B."/>
            <person name="Hibbett D."/>
            <person name="Martinez A.T."/>
            <person name="Grigoriev I.V."/>
        </authorList>
    </citation>
    <scope>NUCLEOTIDE SEQUENCE</scope>
    <source>
        <strain evidence="1">CBS 506.95</strain>
    </source>
</reference>
<comment type="caution">
    <text evidence="1">The sequence shown here is derived from an EMBL/GenBank/DDBJ whole genome shotgun (WGS) entry which is preliminary data.</text>
</comment>
<organism evidence="1 2">
    <name type="scientific">Crepidotus variabilis</name>
    <dbReference type="NCBI Taxonomy" id="179855"/>
    <lineage>
        <taxon>Eukaryota</taxon>
        <taxon>Fungi</taxon>
        <taxon>Dikarya</taxon>
        <taxon>Basidiomycota</taxon>
        <taxon>Agaricomycotina</taxon>
        <taxon>Agaricomycetes</taxon>
        <taxon>Agaricomycetidae</taxon>
        <taxon>Agaricales</taxon>
        <taxon>Agaricineae</taxon>
        <taxon>Crepidotaceae</taxon>
        <taxon>Crepidotus</taxon>
    </lineage>
</organism>
<dbReference type="Gene3D" id="1.20.1280.50">
    <property type="match status" value="1"/>
</dbReference>
<evidence type="ECO:0000313" key="2">
    <source>
        <dbReference type="Proteomes" id="UP000807306"/>
    </source>
</evidence>
<protein>
    <recommendedName>
        <fullName evidence="3">F-box domain-containing protein</fullName>
    </recommendedName>
</protein>
<name>A0A9P6JKZ4_9AGAR</name>
<evidence type="ECO:0008006" key="3">
    <source>
        <dbReference type="Google" id="ProtNLM"/>
    </source>
</evidence>
<dbReference type="OrthoDB" id="2269034at2759"/>
<dbReference type="AlphaFoldDB" id="A0A9P6JKZ4"/>
<accession>A0A9P6JKZ4</accession>
<sequence>MRSLRCAEVNGCPSLTLIERAEDKECVTWEQALSSYESAVQDFATILNNQHDPFNLRLPVELACRILHLCMPVSLISENFRLDSHREKRRPCWRKPCSTRLRLGAVCQRWRHILWSDPSFWDFLPVIIKRRTPMTRLELLKEWLDRSGQLALTLCVDFGRNKSMPSAELSRALGILLSQYMHRCSGFYTNSPAILMNHLLSEKPPAVQVLVLETPLLAQSTTTNDEQGNLSYKFDLGMFPSPEVVSLTDYQLSSVQIRWDHVTRFEDRLSNRMMMMMMYTNYYLMFNTLWCEEVGWRLPQKGAEMRIT</sequence>
<dbReference type="Proteomes" id="UP000807306">
    <property type="component" value="Unassembled WGS sequence"/>
</dbReference>
<gene>
    <name evidence="1" type="ORF">CPB83DRAFT_861569</name>
</gene>